<dbReference type="PANTHER" id="PTHR30250:SF11">
    <property type="entry name" value="O-ANTIGEN TRANSPORTER-RELATED"/>
    <property type="match status" value="1"/>
</dbReference>
<feature type="transmembrane region" description="Helical" evidence="6">
    <location>
        <begin position="156"/>
        <end position="176"/>
    </location>
</feature>
<name>A0A2V4BTN6_9FLAO</name>
<feature type="transmembrane region" description="Helical" evidence="6">
    <location>
        <begin position="123"/>
        <end position="144"/>
    </location>
</feature>
<dbReference type="AlphaFoldDB" id="A0A2V4BTN6"/>
<dbReference type="EMBL" id="QJHK01000003">
    <property type="protein sequence ID" value="PXY41987.1"/>
    <property type="molecule type" value="Genomic_DNA"/>
</dbReference>
<evidence type="ECO:0000256" key="2">
    <source>
        <dbReference type="ARBA" id="ARBA00022475"/>
    </source>
</evidence>
<dbReference type="InterPro" id="IPR050833">
    <property type="entry name" value="Poly_Biosynth_Transport"/>
</dbReference>
<proteinExistence type="predicted"/>
<accession>A0A2V4BTN6</accession>
<evidence type="ECO:0000256" key="4">
    <source>
        <dbReference type="ARBA" id="ARBA00022989"/>
    </source>
</evidence>
<keyword evidence="3 6" id="KW-0812">Transmembrane</keyword>
<comment type="subcellular location">
    <subcellularLocation>
        <location evidence="1">Cell membrane</location>
        <topology evidence="1">Multi-pass membrane protein</topology>
    </subcellularLocation>
</comment>
<feature type="transmembrane region" description="Helical" evidence="6">
    <location>
        <begin position="52"/>
        <end position="70"/>
    </location>
</feature>
<keyword evidence="5 6" id="KW-0472">Membrane</keyword>
<keyword evidence="8" id="KW-1185">Reference proteome</keyword>
<dbReference type="Pfam" id="PF01943">
    <property type="entry name" value="Polysacc_synt"/>
    <property type="match status" value="1"/>
</dbReference>
<feature type="transmembrane region" description="Helical" evidence="6">
    <location>
        <begin position="366"/>
        <end position="384"/>
    </location>
</feature>
<feature type="transmembrane region" description="Helical" evidence="6">
    <location>
        <begin position="300"/>
        <end position="322"/>
    </location>
</feature>
<keyword evidence="4 6" id="KW-1133">Transmembrane helix</keyword>
<protein>
    <submittedName>
        <fullName evidence="7">Flippase</fullName>
    </submittedName>
</protein>
<feature type="transmembrane region" description="Helical" evidence="6">
    <location>
        <begin position="328"/>
        <end position="354"/>
    </location>
</feature>
<sequence length="415" mass="47715">MILKLKIIFKNNKVVFENYFFMTILQVLNSLFYLLIYPYLIRTLGKESYGQYVFAMSIINYFISLVSFGFDFPAVKEIAKNPNNKSIKSHVISCVFTAKIYLETLSALIFTLLILLIPVLRQYWYIYVILFGNTFVNILFPTWFFQGIQKMRIVTYIQLIFKFLSLPFIFLFVLGPNDIEEFSFIVTFFNFAGGIAASYLILYNEKIKIHWISFGELKLWYKDALPFFWSNAGAAIKQQSIAIMIGTYFNMADVALYDLAYKIISIPNILFGSINGALFPKIANDARKEVIKKIFKFEALAGLIVILLVILFGKFIILVIGGPKMIDAYPIAVVLSFGVLTLLLVSAYISFIFVPQNKYYLVTQNQLVAFINFFTFSIIGLILYKNILSIAVAWTLAGLFEIVYCNILIKKHELF</sequence>
<evidence type="ECO:0000313" key="8">
    <source>
        <dbReference type="Proteomes" id="UP000247903"/>
    </source>
</evidence>
<feature type="transmembrane region" description="Helical" evidence="6">
    <location>
        <begin position="20"/>
        <end position="40"/>
    </location>
</feature>
<dbReference type="PANTHER" id="PTHR30250">
    <property type="entry name" value="PST FAMILY PREDICTED COLANIC ACID TRANSPORTER"/>
    <property type="match status" value="1"/>
</dbReference>
<dbReference type="RefSeq" id="WP_110305616.1">
    <property type="nucleotide sequence ID" value="NZ_QJHK01000003.1"/>
</dbReference>
<evidence type="ECO:0000256" key="1">
    <source>
        <dbReference type="ARBA" id="ARBA00004651"/>
    </source>
</evidence>
<dbReference type="InterPro" id="IPR002797">
    <property type="entry name" value="Polysacc_synth"/>
</dbReference>
<organism evidence="7 8">
    <name type="scientific">Flavobacterium cheongpyeongense</name>
    <dbReference type="NCBI Taxonomy" id="2212651"/>
    <lineage>
        <taxon>Bacteria</taxon>
        <taxon>Pseudomonadati</taxon>
        <taxon>Bacteroidota</taxon>
        <taxon>Flavobacteriia</taxon>
        <taxon>Flavobacteriales</taxon>
        <taxon>Flavobacteriaceae</taxon>
        <taxon>Flavobacterium</taxon>
    </lineage>
</organism>
<dbReference type="OrthoDB" id="9815702at2"/>
<dbReference type="Proteomes" id="UP000247903">
    <property type="component" value="Unassembled WGS sequence"/>
</dbReference>
<evidence type="ECO:0000256" key="6">
    <source>
        <dbReference type="SAM" id="Phobius"/>
    </source>
</evidence>
<feature type="transmembrane region" description="Helical" evidence="6">
    <location>
        <begin position="224"/>
        <end position="247"/>
    </location>
</feature>
<comment type="caution">
    <text evidence="7">The sequence shown here is derived from an EMBL/GenBank/DDBJ whole genome shotgun (WGS) entry which is preliminary data.</text>
</comment>
<feature type="transmembrane region" description="Helical" evidence="6">
    <location>
        <begin position="182"/>
        <end position="203"/>
    </location>
</feature>
<feature type="transmembrane region" description="Helical" evidence="6">
    <location>
        <begin position="259"/>
        <end position="279"/>
    </location>
</feature>
<feature type="transmembrane region" description="Helical" evidence="6">
    <location>
        <begin position="91"/>
        <end position="117"/>
    </location>
</feature>
<keyword evidence="2" id="KW-1003">Cell membrane</keyword>
<gene>
    <name evidence="7" type="ORF">DMB65_05320</name>
</gene>
<reference evidence="7 8" key="1">
    <citation type="submission" date="2018-05" db="EMBL/GenBank/DDBJ databases">
        <title>Flavobacterium sp. strain IMCC34759, incomplete genome.</title>
        <authorList>
            <person name="Joung Y."/>
            <person name="Cho J."/>
        </authorList>
    </citation>
    <scope>NUCLEOTIDE SEQUENCE [LARGE SCALE GENOMIC DNA]</scope>
    <source>
        <strain evidence="7 8">IMCC34759</strain>
    </source>
</reference>
<dbReference type="GO" id="GO:0005886">
    <property type="term" value="C:plasma membrane"/>
    <property type="evidence" value="ECO:0007669"/>
    <property type="project" value="UniProtKB-SubCell"/>
</dbReference>
<feature type="transmembrane region" description="Helical" evidence="6">
    <location>
        <begin position="390"/>
        <end position="409"/>
    </location>
</feature>
<evidence type="ECO:0000313" key="7">
    <source>
        <dbReference type="EMBL" id="PXY41987.1"/>
    </source>
</evidence>
<evidence type="ECO:0000256" key="5">
    <source>
        <dbReference type="ARBA" id="ARBA00023136"/>
    </source>
</evidence>
<evidence type="ECO:0000256" key="3">
    <source>
        <dbReference type="ARBA" id="ARBA00022692"/>
    </source>
</evidence>